<dbReference type="AlphaFoldDB" id="A0A7M7HL33"/>
<protein>
    <recommendedName>
        <fullName evidence="7">SRCR domain-containing protein</fullName>
    </recommendedName>
</protein>
<dbReference type="EnsemblMetazoa" id="XM_011679740">
    <property type="protein sequence ID" value="XP_011678042"/>
    <property type="gene ID" value="LOC764257"/>
</dbReference>
<name>A0A7M7HL33_STRPU</name>
<dbReference type="OMA" id="GWVEIYY"/>
<feature type="domain" description="SRCR" evidence="7">
    <location>
        <begin position="51"/>
        <end position="161"/>
    </location>
</feature>
<feature type="compositionally biased region" description="Pro residues" evidence="5">
    <location>
        <begin position="321"/>
        <end position="348"/>
    </location>
</feature>
<keyword evidence="9" id="KW-1185">Reference proteome</keyword>
<evidence type="ECO:0000313" key="8">
    <source>
        <dbReference type="EnsemblMetazoa" id="XP_011678042"/>
    </source>
</evidence>
<dbReference type="Pfam" id="PF00530">
    <property type="entry name" value="SRCR"/>
    <property type="match status" value="1"/>
</dbReference>
<evidence type="ECO:0000313" key="9">
    <source>
        <dbReference type="Proteomes" id="UP000007110"/>
    </source>
</evidence>
<keyword evidence="6" id="KW-0812">Transmembrane</keyword>
<dbReference type="PROSITE" id="PS50287">
    <property type="entry name" value="SRCR_2"/>
    <property type="match status" value="1"/>
</dbReference>
<dbReference type="Gene3D" id="3.10.250.10">
    <property type="entry name" value="SRCR-like domain"/>
    <property type="match status" value="1"/>
</dbReference>
<evidence type="ECO:0000256" key="3">
    <source>
        <dbReference type="ARBA" id="ARBA00023157"/>
    </source>
</evidence>
<evidence type="ECO:0000256" key="1">
    <source>
        <dbReference type="ARBA" id="ARBA00022729"/>
    </source>
</evidence>
<dbReference type="PANTHER" id="PTHR19331">
    <property type="entry name" value="SCAVENGER RECEPTOR DOMAIN-CONTAINING"/>
    <property type="match status" value="1"/>
</dbReference>
<dbReference type="GeneID" id="764257"/>
<keyword evidence="6" id="KW-0472">Membrane</keyword>
<evidence type="ECO:0000256" key="5">
    <source>
        <dbReference type="SAM" id="MobiDB-lite"/>
    </source>
</evidence>
<dbReference type="OrthoDB" id="10474903at2759"/>
<keyword evidence="1" id="KW-0732">Signal</keyword>
<evidence type="ECO:0000256" key="2">
    <source>
        <dbReference type="ARBA" id="ARBA00022737"/>
    </source>
</evidence>
<dbReference type="SUPFAM" id="SSF56487">
    <property type="entry name" value="SRCR-like"/>
    <property type="match status" value="1"/>
</dbReference>
<dbReference type="Proteomes" id="UP000007110">
    <property type="component" value="Unassembled WGS sequence"/>
</dbReference>
<keyword evidence="6" id="KW-1133">Transmembrane helix</keyword>
<sequence length="396" mass="41539">MGVLATTLFCDGDEARLTDCRQFEWSFPISYPHDKDIGVHCRGEYIQTGELRLVNGSNQLSGRLEIYQGNSWESICSVGFGVTEATVACRQLGLLNSSDVLVHPDAYFGQGSYGGDGPYIANCNGDEERIESCPTFYRSLDSDNYDELFCGHTQDVGICCPSETDGCAVVSEGSVVGAVVSCLVVVGIIVLLISCCCYCCKKKKAKKQYTAVVQNPAPQPVGGGQQVSMTPGGNTAPPVYYHGSTPGYPAGTVAPPSTQYPPTGQAMPPPAPVGGSTPYPPQPYPYPSGQVPPPAAAGSAPYPSQPYPYPVGQAPQQAGAYPPPNQYPPQPAAPYPPQPAAPYPPQEQPYPTKGDPGHPLPPHTGGGMPSAPPMDTSSGHEVAPSAPPPAYEHLIG</sequence>
<feature type="compositionally biased region" description="Low complexity" evidence="5">
    <location>
        <begin position="310"/>
        <end position="320"/>
    </location>
</feature>
<comment type="caution">
    <text evidence="4">Lacks conserved residue(s) required for the propagation of feature annotation.</text>
</comment>
<keyword evidence="2" id="KW-0677">Repeat</keyword>
<keyword evidence="3 4" id="KW-1015">Disulfide bond</keyword>
<feature type="region of interest" description="Disordered" evidence="5">
    <location>
        <begin position="215"/>
        <end position="396"/>
    </location>
</feature>
<evidence type="ECO:0000256" key="6">
    <source>
        <dbReference type="SAM" id="Phobius"/>
    </source>
</evidence>
<evidence type="ECO:0000259" key="7">
    <source>
        <dbReference type="PROSITE" id="PS50287"/>
    </source>
</evidence>
<feature type="compositionally biased region" description="Pro residues" evidence="5">
    <location>
        <begin position="267"/>
        <end position="295"/>
    </location>
</feature>
<feature type="disulfide bond" evidence="4">
    <location>
        <begin position="123"/>
        <end position="133"/>
    </location>
</feature>
<reference evidence="8" key="2">
    <citation type="submission" date="2021-01" db="UniProtKB">
        <authorList>
            <consortium name="EnsemblMetazoa"/>
        </authorList>
    </citation>
    <scope>IDENTIFICATION</scope>
</reference>
<dbReference type="GO" id="GO:0016020">
    <property type="term" value="C:membrane"/>
    <property type="evidence" value="ECO:0007669"/>
    <property type="project" value="InterPro"/>
</dbReference>
<proteinExistence type="predicted"/>
<evidence type="ECO:0000256" key="4">
    <source>
        <dbReference type="PROSITE-ProRule" id="PRU00196"/>
    </source>
</evidence>
<feature type="transmembrane region" description="Helical" evidence="6">
    <location>
        <begin position="175"/>
        <end position="200"/>
    </location>
</feature>
<dbReference type="SMART" id="SM00202">
    <property type="entry name" value="SR"/>
    <property type="match status" value="1"/>
</dbReference>
<dbReference type="InterPro" id="IPR036772">
    <property type="entry name" value="SRCR-like_dom_sf"/>
</dbReference>
<reference evidence="9" key="1">
    <citation type="submission" date="2015-02" db="EMBL/GenBank/DDBJ databases">
        <title>Genome sequencing for Strongylocentrotus purpuratus.</title>
        <authorList>
            <person name="Murali S."/>
            <person name="Liu Y."/>
            <person name="Vee V."/>
            <person name="English A."/>
            <person name="Wang M."/>
            <person name="Skinner E."/>
            <person name="Han Y."/>
            <person name="Muzny D.M."/>
            <person name="Worley K.C."/>
            <person name="Gibbs R.A."/>
        </authorList>
    </citation>
    <scope>NUCLEOTIDE SEQUENCE</scope>
</reference>
<dbReference type="InterPro" id="IPR001190">
    <property type="entry name" value="SRCR"/>
</dbReference>
<dbReference type="PRINTS" id="PR00258">
    <property type="entry name" value="SPERACTRCPTR"/>
</dbReference>
<dbReference type="PANTHER" id="PTHR19331:SF487">
    <property type="entry name" value="SOLUBLE SCAVENGER RECEPTOR CYSTEINE-RICH DOMAIN-CONTAINING PROTEIN SSC5D"/>
    <property type="match status" value="1"/>
</dbReference>
<organism evidence="8 9">
    <name type="scientific">Strongylocentrotus purpuratus</name>
    <name type="common">Purple sea urchin</name>
    <dbReference type="NCBI Taxonomy" id="7668"/>
    <lineage>
        <taxon>Eukaryota</taxon>
        <taxon>Metazoa</taxon>
        <taxon>Echinodermata</taxon>
        <taxon>Eleutherozoa</taxon>
        <taxon>Echinozoa</taxon>
        <taxon>Echinoidea</taxon>
        <taxon>Euechinoidea</taxon>
        <taxon>Echinacea</taxon>
        <taxon>Camarodonta</taxon>
        <taxon>Echinidea</taxon>
        <taxon>Strongylocentrotidae</taxon>
        <taxon>Strongylocentrotus</taxon>
    </lineage>
</organism>
<dbReference type="RefSeq" id="XP_011678042.1">
    <property type="nucleotide sequence ID" value="XM_011679740.2"/>
</dbReference>
<accession>A0A7M7HL33</accession>